<name>A0A9Q9RJA2_FUSFU</name>
<proteinExistence type="predicted"/>
<accession>A0A9Q9RJA2</accession>
<dbReference type="EMBL" id="CABFJX010000057">
    <property type="protein sequence ID" value="VTT61316.1"/>
    <property type="molecule type" value="Genomic_DNA"/>
</dbReference>
<reference evidence="1" key="1">
    <citation type="submission" date="2019-05" db="EMBL/GenBank/DDBJ databases">
        <authorList>
            <person name="Piombo E."/>
        </authorList>
    </citation>
    <scope>NUCLEOTIDE SEQUENCE</scope>
    <source>
        <strain evidence="1">C2S</strain>
    </source>
</reference>
<sequence>MEACCWPSLFLLSQVSGFVHKKLAICSMCRLFTAPEQLSSGVSARDIHANVSSAVADTVSGVGIKHGRDNSCLTKAGATA</sequence>
<dbReference type="Proteomes" id="UP000760494">
    <property type="component" value="Unassembled WGS sequence"/>
</dbReference>
<protein>
    <submittedName>
        <fullName evidence="1">Uncharacterized protein</fullName>
    </submittedName>
</protein>
<organism evidence="1 2">
    <name type="scientific">Fusarium fujikuroi</name>
    <name type="common">Bakanae and foot rot disease fungus</name>
    <name type="synonym">Gibberella fujikuroi</name>
    <dbReference type="NCBI Taxonomy" id="5127"/>
    <lineage>
        <taxon>Eukaryota</taxon>
        <taxon>Fungi</taxon>
        <taxon>Dikarya</taxon>
        <taxon>Ascomycota</taxon>
        <taxon>Pezizomycotina</taxon>
        <taxon>Sordariomycetes</taxon>
        <taxon>Hypocreomycetidae</taxon>
        <taxon>Hypocreales</taxon>
        <taxon>Nectriaceae</taxon>
        <taxon>Fusarium</taxon>
        <taxon>Fusarium fujikuroi species complex</taxon>
    </lineage>
</organism>
<gene>
    <name evidence="1" type="ORF">C2S_4448</name>
</gene>
<evidence type="ECO:0000313" key="1">
    <source>
        <dbReference type="EMBL" id="VTT61316.1"/>
    </source>
</evidence>
<dbReference type="AlphaFoldDB" id="A0A9Q9RJA2"/>
<comment type="caution">
    <text evidence="1">The sequence shown here is derived from an EMBL/GenBank/DDBJ whole genome shotgun (WGS) entry which is preliminary data.</text>
</comment>
<evidence type="ECO:0000313" key="2">
    <source>
        <dbReference type="Proteomes" id="UP000760494"/>
    </source>
</evidence>